<keyword evidence="9" id="KW-1185">Reference proteome</keyword>
<accession>A0A853FXQ6</accession>
<name>A0A853FXQ6_9BURK</name>
<dbReference type="RefSeq" id="WP_180157292.1">
    <property type="nucleotide sequence ID" value="NZ_JACCEM010000009.1"/>
</dbReference>
<feature type="domain" description="EamA" evidence="7">
    <location>
        <begin position="157"/>
        <end position="287"/>
    </location>
</feature>
<organism evidence="8 9">
    <name type="scientific">Parapusillimonas granuli</name>
    <dbReference type="NCBI Taxonomy" id="380911"/>
    <lineage>
        <taxon>Bacteria</taxon>
        <taxon>Pseudomonadati</taxon>
        <taxon>Pseudomonadota</taxon>
        <taxon>Betaproteobacteria</taxon>
        <taxon>Burkholderiales</taxon>
        <taxon>Alcaligenaceae</taxon>
        <taxon>Parapusillimonas</taxon>
    </lineage>
</organism>
<evidence type="ECO:0000256" key="2">
    <source>
        <dbReference type="ARBA" id="ARBA00022475"/>
    </source>
</evidence>
<dbReference type="Pfam" id="PF00892">
    <property type="entry name" value="EamA"/>
    <property type="match status" value="2"/>
</dbReference>
<feature type="transmembrane region" description="Helical" evidence="6">
    <location>
        <begin position="45"/>
        <end position="63"/>
    </location>
</feature>
<dbReference type="InterPro" id="IPR051258">
    <property type="entry name" value="Diverse_Substrate_Transporter"/>
</dbReference>
<proteinExistence type="predicted"/>
<evidence type="ECO:0000313" key="9">
    <source>
        <dbReference type="Proteomes" id="UP000559809"/>
    </source>
</evidence>
<feature type="transmembrane region" description="Helical" evidence="6">
    <location>
        <begin position="273"/>
        <end position="294"/>
    </location>
</feature>
<feature type="domain" description="EamA" evidence="7">
    <location>
        <begin position="19"/>
        <end position="146"/>
    </location>
</feature>
<dbReference type="AlphaFoldDB" id="A0A853FXQ6"/>
<keyword evidence="5 6" id="KW-0472">Membrane</keyword>
<evidence type="ECO:0000256" key="6">
    <source>
        <dbReference type="SAM" id="Phobius"/>
    </source>
</evidence>
<sequence>MPQPQQERFRFPALNRQELALIAVTMVWGGTFLAVQTALTASGPLFFVALRFAMAALLAALLSCKVLRGLTLREILAGSSIGVCIFFGYALQTYGLQTISSSKSAFITAMYVPMVPLLQWCVLKRPPSLMSWIGVALAFTGLVLLTGPDAGALELGKGELLTLIGALSIAAEIILISRYAGTVDSRRVTVVQLACTSLLALLGMPLTGESVPPFSWLLVGIATALGLASALIQLTMNWAQKSVSPTRATVIYAGEPVWAGIIGRLAGERLPGLALLGGVLIVAGVIVSELKLPGKKAGRIKNRK</sequence>
<protein>
    <submittedName>
        <fullName evidence="8">DMT family transporter</fullName>
    </submittedName>
</protein>
<feature type="transmembrane region" description="Helical" evidence="6">
    <location>
        <begin position="214"/>
        <end position="236"/>
    </location>
</feature>
<feature type="transmembrane region" description="Helical" evidence="6">
    <location>
        <begin position="104"/>
        <end position="122"/>
    </location>
</feature>
<feature type="transmembrane region" description="Helical" evidence="6">
    <location>
        <begin position="20"/>
        <end position="39"/>
    </location>
</feature>
<evidence type="ECO:0000256" key="5">
    <source>
        <dbReference type="ARBA" id="ARBA00023136"/>
    </source>
</evidence>
<dbReference type="GO" id="GO:0005886">
    <property type="term" value="C:plasma membrane"/>
    <property type="evidence" value="ECO:0007669"/>
    <property type="project" value="UniProtKB-SubCell"/>
</dbReference>
<comment type="subcellular location">
    <subcellularLocation>
        <location evidence="1">Cell membrane</location>
        <topology evidence="1">Multi-pass membrane protein</topology>
    </subcellularLocation>
</comment>
<keyword evidence="4 6" id="KW-1133">Transmembrane helix</keyword>
<evidence type="ECO:0000256" key="1">
    <source>
        <dbReference type="ARBA" id="ARBA00004651"/>
    </source>
</evidence>
<evidence type="ECO:0000256" key="3">
    <source>
        <dbReference type="ARBA" id="ARBA00022692"/>
    </source>
</evidence>
<gene>
    <name evidence="8" type="ORF">H0A72_16385</name>
</gene>
<dbReference type="EMBL" id="JACCEM010000009">
    <property type="protein sequence ID" value="NYT50894.1"/>
    <property type="molecule type" value="Genomic_DNA"/>
</dbReference>
<feature type="transmembrane region" description="Helical" evidence="6">
    <location>
        <begin position="160"/>
        <end position="181"/>
    </location>
</feature>
<evidence type="ECO:0000256" key="4">
    <source>
        <dbReference type="ARBA" id="ARBA00022989"/>
    </source>
</evidence>
<keyword evidence="3 6" id="KW-0812">Transmembrane</keyword>
<dbReference type="InterPro" id="IPR037185">
    <property type="entry name" value="EmrE-like"/>
</dbReference>
<feature type="transmembrane region" description="Helical" evidence="6">
    <location>
        <begin position="75"/>
        <end position="92"/>
    </location>
</feature>
<keyword evidence="2" id="KW-1003">Cell membrane</keyword>
<dbReference type="Proteomes" id="UP000559809">
    <property type="component" value="Unassembled WGS sequence"/>
</dbReference>
<reference evidence="8 9" key="1">
    <citation type="submission" date="2020-07" db="EMBL/GenBank/DDBJ databases">
        <title>Taxonomic revisions and descriptions of new bacterial species based on genomic comparisons in the high-G+C-content subgroup of the family Alcaligenaceae.</title>
        <authorList>
            <person name="Szabo A."/>
            <person name="Felfoldi T."/>
        </authorList>
    </citation>
    <scope>NUCLEOTIDE SEQUENCE [LARGE SCALE GENOMIC DNA]</scope>
    <source>
        <strain evidence="8 9">LMG 24012</strain>
    </source>
</reference>
<feature type="transmembrane region" description="Helical" evidence="6">
    <location>
        <begin position="129"/>
        <end position="148"/>
    </location>
</feature>
<evidence type="ECO:0000259" key="7">
    <source>
        <dbReference type="Pfam" id="PF00892"/>
    </source>
</evidence>
<dbReference type="PANTHER" id="PTHR42920">
    <property type="entry name" value="OS03G0707200 PROTEIN-RELATED"/>
    <property type="match status" value="1"/>
</dbReference>
<comment type="caution">
    <text evidence="8">The sequence shown here is derived from an EMBL/GenBank/DDBJ whole genome shotgun (WGS) entry which is preliminary data.</text>
</comment>
<feature type="transmembrane region" description="Helical" evidence="6">
    <location>
        <begin position="248"/>
        <end position="267"/>
    </location>
</feature>
<dbReference type="SUPFAM" id="SSF103481">
    <property type="entry name" value="Multidrug resistance efflux transporter EmrE"/>
    <property type="match status" value="2"/>
</dbReference>
<dbReference type="PANTHER" id="PTHR42920:SF5">
    <property type="entry name" value="EAMA DOMAIN-CONTAINING PROTEIN"/>
    <property type="match status" value="1"/>
</dbReference>
<feature type="transmembrane region" description="Helical" evidence="6">
    <location>
        <begin position="188"/>
        <end position="208"/>
    </location>
</feature>
<evidence type="ECO:0000313" key="8">
    <source>
        <dbReference type="EMBL" id="NYT50894.1"/>
    </source>
</evidence>
<dbReference type="InterPro" id="IPR000620">
    <property type="entry name" value="EamA_dom"/>
</dbReference>